<protein>
    <submittedName>
        <fullName evidence="1">Uncharacterized protein</fullName>
    </submittedName>
</protein>
<reference evidence="1 2" key="1">
    <citation type="journal article" date="2020" name="Microorganisms">
        <title>Description of Komagataeibacter melaceti sp. nov. and Komagataeibacter melomenusus sp. nov. Isolated from Apple Cider Vinegar.</title>
        <authorList>
            <person name="Maric L."/>
            <person name="Cleenwerck I."/>
            <person name="Accetto T."/>
            <person name="Vandamme P."/>
            <person name="Trcek J."/>
        </authorList>
    </citation>
    <scope>NUCLEOTIDE SEQUENCE [LARGE SCALE GENOMIC DNA]</scope>
    <source>
        <strain evidence="1 2">AV436</strain>
    </source>
</reference>
<evidence type="ECO:0000313" key="2">
    <source>
        <dbReference type="Proteomes" id="UP000623090"/>
    </source>
</evidence>
<dbReference type="EMBL" id="JABJWC010000012">
    <property type="protein sequence ID" value="NPC66117.1"/>
    <property type="molecule type" value="Genomic_DNA"/>
</dbReference>
<comment type="caution">
    <text evidence="1">The sequence shown here is derived from an EMBL/GenBank/DDBJ whole genome shotgun (WGS) entry which is preliminary data.</text>
</comment>
<sequence>MCVFNMNGVGIPFSRIDVSCLPENKSIILISRPKGEILSYSENPKLWFEVNNFSKMKISGIFIYNGDNPDTFWQRAMEMSGGDLSDDTIFFSH</sequence>
<dbReference type="Proteomes" id="UP000623090">
    <property type="component" value="Unassembled WGS sequence"/>
</dbReference>
<gene>
    <name evidence="1" type="ORF">HNW77_06875</name>
</gene>
<accession>A0ABX2ACT0</accession>
<organism evidence="1 2">
    <name type="scientific">Komagataeibacter melomenusus</name>
    <dbReference type="NCBI Taxonomy" id="2766578"/>
    <lineage>
        <taxon>Bacteria</taxon>
        <taxon>Pseudomonadati</taxon>
        <taxon>Pseudomonadota</taxon>
        <taxon>Alphaproteobacteria</taxon>
        <taxon>Acetobacterales</taxon>
        <taxon>Acetobacteraceae</taxon>
        <taxon>Komagataeibacter</taxon>
    </lineage>
</organism>
<dbReference type="RefSeq" id="WP_172156356.1">
    <property type="nucleotide sequence ID" value="NZ_JABJWC010000012.1"/>
</dbReference>
<proteinExistence type="predicted"/>
<name>A0ABX2ACT0_9PROT</name>
<keyword evidence="2" id="KW-1185">Reference proteome</keyword>
<evidence type="ECO:0000313" key="1">
    <source>
        <dbReference type="EMBL" id="NPC66117.1"/>
    </source>
</evidence>